<dbReference type="InterPro" id="IPR027417">
    <property type="entry name" value="P-loop_NTPase"/>
</dbReference>
<dbReference type="SUPFAM" id="SSF52540">
    <property type="entry name" value="P-loop containing nucleoside triphosphate hydrolases"/>
    <property type="match status" value="1"/>
</dbReference>
<dbReference type="GO" id="GO:0016301">
    <property type="term" value="F:kinase activity"/>
    <property type="evidence" value="ECO:0007669"/>
    <property type="project" value="InterPro"/>
</dbReference>
<proteinExistence type="predicted"/>
<sequence length="273" mass="31233">MALEKNPLVYKASAPWIILVGGGHFAGKKCFSEKVMMKLLEPHAASSTPRLPLNIEIIDIQDYEDRSIKNSVALSKVYREDDLQSTHYKPTRFDFEKLKADIKNYPMPTEESTVKYMGRDIVPPTILFVQGLYALYDPELRDMASMRIFIDLDGDVRLGRWILQDAGEDKEIFTAILNEYVNHCRPEMDHFIQRTQEHADIILPGGNEPSSIKLVTTGVYDKVHKDVVSEIRSAFPNQEVESTPVLRSLHKQELPAYLSLDTTIPEELYYDVN</sequence>
<keyword evidence="3" id="KW-1185">Reference proteome</keyword>
<evidence type="ECO:0000313" key="3">
    <source>
        <dbReference type="Proteomes" id="UP000242525"/>
    </source>
</evidence>
<comment type="caution">
    <text evidence="2">The sequence shown here is derived from an EMBL/GenBank/DDBJ whole genome shotgun (WGS) entry which is preliminary data.</text>
</comment>
<dbReference type="Proteomes" id="UP000242525">
    <property type="component" value="Unassembled WGS sequence"/>
</dbReference>
<evidence type="ECO:0000259" key="1">
    <source>
        <dbReference type="Pfam" id="PF00485"/>
    </source>
</evidence>
<accession>A0A0J9XF74</accession>
<dbReference type="InterPro" id="IPR006083">
    <property type="entry name" value="PRK/URK"/>
</dbReference>
<evidence type="ECO:0000313" key="2">
    <source>
        <dbReference type="EMBL" id="CDO56027.1"/>
    </source>
</evidence>
<name>A0A0J9XF74_GEOCN</name>
<reference evidence="2" key="1">
    <citation type="submission" date="2014-03" db="EMBL/GenBank/DDBJ databases">
        <authorList>
            <person name="Casaregola S."/>
        </authorList>
    </citation>
    <scope>NUCLEOTIDE SEQUENCE [LARGE SCALE GENOMIC DNA]</scope>
    <source>
        <strain evidence="2">CLIB 918</strain>
    </source>
</reference>
<protein>
    <recommendedName>
        <fullName evidence="1">Phosphoribulokinase/uridine kinase domain-containing protein</fullName>
    </recommendedName>
</protein>
<dbReference type="OrthoDB" id="738517at2759"/>
<dbReference type="GO" id="GO:0005524">
    <property type="term" value="F:ATP binding"/>
    <property type="evidence" value="ECO:0007669"/>
    <property type="project" value="InterPro"/>
</dbReference>
<dbReference type="Gene3D" id="3.40.50.300">
    <property type="entry name" value="P-loop containing nucleotide triphosphate hydrolases"/>
    <property type="match status" value="1"/>
</dbReference>
<dbReference type="EMBL" id="CCBN010000013">
    <property type="protein sequence ID" value="CDO56027.1"/>
    <property type="molecule type" value="Genomic_DNA"/>
</dbReference>
<organism evidence="2 3">
    <name type="scientific">Geotrichum candidum</name>
    <name type="common">Oospora lactis</name>
    <name type="synonym">Dipodascus geotrichum</name>
    <dbReference type="NCBI Taxonomy" id="1173061"/>
    <lineage>
        <taxon>Eukaryota</taxon>
        <taxon>Fungi</taxon>
        <taxon>Dikarya</taxon>
        <taxon>Ascomycota</taxon>
        <taxon>Saccharomycotina</taxon>
        <taxon>Dipodascomycetes</taxon>
        <taxon>Dipodascales</taxon>
        <taxon>Dipodascaceae</taxon>
        <taxon>Geotrichum</taxon>
    </lineage>
</organism>
<gene>
    <name evidence="2" type="ORF">BN980_GECA13s01858g</name>
</gene>
<dbReference type="PANTHER" id="PTHR10285">
    <property type="entry name" value="URIDINE KINASE"/>
    <property type="match status" value="1"/>
</dbReference>
<dbReference type="Pfam" id="PF00485">
    <property type="entry name" value="PRK"/>
    <property type="match status" value="1"/>
</dbReference>
<dbReference type="AlphaFoldDB" id="A0A0J9XF74"/>
<feature type="domain" description="Phosphoribulokinase/uridine kinase" evidence="1">
    <location>
        <begin position="17"/>
        <end position="205"/>
    </location>
</feature>
<dbReference type="STRING" id="1173061.A0A0J9XF74"/>